<dbReference type="AlphaFoldDB" id="A0A423PKC3"/>
<evidence type="ECO:0000259" key="1">
    <source>
        <dbReference type="Pfam" id="PF13400"/>
    </source>
</evidence>
<accession>A0A423PKC3</accession>
<reference evidence="2 3" key="1">
    <citation type="submission" date="2013-10" db="EMBL/GenBank/DDBJ databases">
        <title>Salinisphaera halophila YIM 95161 Genome Sequencing.</title>
        <authorList>
            <person name="Lai Q."/>
            <person name="Li C."/>
            <person name="Shao Z."/>
        </authorList>
    </citation>
    <scope>NUCLEOTIDE SEQUENCE [LARGE SCALE GENOMIC DNA]</scope>
    <source>
        <strain evidence="2 3">YIM 95161</strain>
    </source>
</reference>
<sequence>MTAAFIVAAVALLALAIDTGRLYAAQARLQSAANLATLDAARAISACGIGEPDDRQAAAEAAVDSSLSRNFGTDSDKVTSTTDLGVRITEADLYGFRSTEQLSADSARVTLSRPPPKRLLGALEDEPVELSATAAAISQPTASISAGSTLLDIGGVDGTDGLLSALLGGPVGLDVASYKGLAESDITIADLIDVDARIASLDELLETELSLPAALDLLAGALNTTTGGVDDVAAEALGTLADVADPNRKVVFGDVLNIETGLENTLDALPINAADLLTGLAQAANTGSPISLRSRIDLGGIAKVAAEINIIEPRQIDVGRAGQDENGNFRTVASTGQANIQLNIEVLGALPEELGGALITLPVFIKAASAEARLKDIICAGPSKPFSPENEHTVELETDTAVATIGIGEFENIDRIDPEPADEVTLVNAVVAQVVTDSLTVNLGSAGCVDYGTENIVFDGPFPPESGAERRTDRVGVPLTDALNCGLTRLSSQLFEPGTLEVRVLGACIPILCQVTSSLLAPVVGTVITLLRPVLDLLGTALLDPLFRLLGLSVGTADVSVNGVVANNPRLFCTSRETCGLAGASQND</sequence>
<feature type="domain" description="Putative Flp pilus-assembly TadG-like N-terminal" evidence="1">
    <location>
        <begin position="1"/>
        <end position="43"/>
    </location>
</feature>
<dbReference type="InterPro" id="IPR028087">
    <property type="entry name" value="Tad_N"/>
</dbReference>
<dbReference type="Pfam" id="PF13400">
    <property type="entry name" value="Tad"/>
    <property type="match status" value="1"/>
</dbReference>
<evidence type="ECO:0000313" key="3">
    <source>
        <dbReference type="Proteomes" id="UP000285123"/>
    </source>
</evidence>
<name>A0A423PKC3_9GAMM</name>
<evidence type="ECO:0000313" key="2">
    <source>
        <dbReference type="EMBL" id="ROO26045.1"/>
    </source>
</evidence>
<gene>
    <name evidence="2" type="ORF">SAHL_13365</name>
</gene>
<comment type="caution">
    <text evidence="2">The sequence shown here is derived from an EMBL/GenBank/DDBJ whole genome shotgun (WGS) entry which is preliminary data.</text>
</comment>
<organism evidence="2 3">
    <name type="scientific">Salinisphaera orenii YIM 95161</name>
    <dbReference type="NCBI Taxonomy" id="1051139"/>
    <lineage>
        <taxon>Bacteria</taxon>
        <taxon>Pseudomonadati</taxon>
        <taxon>Pseudomonadota</taxon>
        <taxon>Gammaproteobacteria</taxon>
        <taxon>Salinisphaerales</taxon>
        <taxon>Salinisphaeraceae</taxon>
        <taxon>Salinisphaera</taxon>
    </lineage>
</organism>
<protein>
    <recommendedName>
        <fullName evidence="1">Putative Flp pilus-assembly TadG-like N-terminal domain-containing protein</fullName>
    </recommendedName>
</protein>
<dbReference type="EMBL" id="AYKF01000105">
    <property type="protein sequence ID" value="ROO26045.1"/>
    <property type="molecule type" value="Genomic_DNA"/>
</dbReference>
<dbReference type="Proteomes" id="UP000285123">
    <property type="component" value="Unassembled WGS sequence"/>
</dbReference>
<proteinExistence type="predicted"/>